<proteinExistence type="predicted"/>
<protein>
    <submittedName>
        <fullName evidence="1">Uncharacterized protein</fullName>
    </submittedName>
</protein>
<sequence length="114" mass="12848">MDCHPILVLHDDRKSGNSYIRNIFSQIFLIIEMYNVLSCDKFTFKFTTLFSSGISMLPISLQPLTSLSLSSVSEAGTNWRPGIKVYRGYILSHTILKCQHSLEVAGVFTGCMEH</sequence>
<accession>A0ABV0UTI1</accession>
<dbReference type="Proteomes" id="UP001482620">
    <property type="component" value="Unassembled WGS sequence"/>
</dbReference>
<evidence type="ECO:0000313" key="2">
    <source>
        <dbReference type="Proteomes" id="UP001482620"/>
    </source>
</evidence>
<evidence type="ECO:0000313" key="1">
    <source>
        <dbReference type="EMBL" id="MEQ2248524.1"/>
    </source>
</evidence>
<gene>
    <name evidence="1" type="ORF">ILYODFUR_019920</name>
</gene>
<organism evidence="1 2">
    <name type="scientific">Ilyodon furcidens</name>
    <name type="common">goldbreast splitfin</name>
    <dbReference type="NCBI Taxonomy" id="33524"/>
    <lineage>
        <taxon>Eukaryota</taxon>
        <taxon>Metazoa</taxon>
        <taxon>Chordata</taxon>
        <taxon>Craniata</taxon>
        <taxon>Vertebrata</taxon>
        <taxon>Euteleostomi</taxon>
        <taxon>Actinopterygii</taxon>
        <taxon>Neopterygii</taxon>
        <taxon>Teleostei</taxon>
        <taxon>Neoteleostei</taxon>
        <taxon>Acanthomorphata</taxon>
        <taxon>Ovalentaria</taxon>
        <taxon>Atherinomorphae</taxon>
        <taxon>Cyprinodontiformes</taxon>
        <taxon>Goodeidae</taxon>
        <taxon>Ilyodon</taxon>
    </lineage>
</organism>
<comment type="caution">
    <text evidence="1">The sequence shown here is derived from an EMBL/GenBank/DDBJ whole genome shotgun (WGS) entry which is preliminary data.</text>
</comment>
<dbReference type="EMBL" id="JAHRIQ010083120">
    <property type="protein sequence ID" value="MEQ2248524.1"/>
    <property type="molecule type" value="Genomic_DNA"/>
</dbReference>
<keyword evidence="2" id="KW-1185">Reference proteome</keyword>
<name>A0ABV0UTI1_9TELE</name>
<reference evidence="1 2" key="1">
    <citation type="submission" date="2021-06" db="EMBL/GenBank/DDBJ databases">
        <authorList>
            <person name="Palmer J.M."/>
        </authorList>
    </citation>
    <scope>NUCLEOTIDE SEQUENCE [LARGE SCALE GENOMIC DNA]</scope>
    <source>
        <strain evidence="2">if_2019</strain>
        <tissue evidence="1">Muscle</tissue>
    </source>
</reference>